<keyword evidence="2" id="KW-0238">DNA-binding</keyword>
<accession>A0A197KAB3</accession>
<dbReference type="InterPro" id="IPR001005">
    <property type="entry name" value="SANT/Myb"/>
</dbReference>
<dbReference type="SMART" id="SM00717">
    <property type="entry name" value="SANT"/>
    <property type="match status" value="3"/>
</dbReference>
<reference evidence="9 10" key="1">
    <citation type="submission" date="2016-05" db="EMBL/GenBank/DDBJ databases">
        <title>Genome sequencing reveals origins of a unique bacterial endosymbiosis in the earliest lineages of terrestrial Fungi.</title>
        <authorList>
            <consortium name="DOE Joint Genome Institute"/>
            <person name="Uehling J."/>
            <person name="Gryganskyi A."/>
            <person name="Hameed K."/>
            <person name="Tschaplinski T."/>
            <person name="Misztal P."/>
            <person name="Wu S."/>
            <person name="Desiro A."/>
            <person name="Vande Pol N."/>
            <person name="Du Z.-Y."/>
            <person name="Zienkiewicz A."/>
            <person name="Zienkiewicz K."/>
            <person name="Morin E."/>
            <person name="Tisserant E."/>
            <person name="Splivallo R."/>
            <person name="Hainaut M."/>
            <person name="Henrissat B."/>
            <person name="Ohm R."/>
            <person name="Kuo A."/>
            <person name="Yan J."/>
            <person name="Lipzen A."/>
            <person name="Nolan M."/>
            <person name="Labutti K."/>
            <person name="Barry K."/>
            <person name="Goldstein A."/>
            <person name="Labbe J."/>
            <person name="Schadt C."/>
            <person name="Tuskan G."/>
            <person name="Grigoriev I."/>
            <person name="Martin F."/>
            <person name="Vilgalys R."/>
            <person name="Bonito G."/>
        </authorList>
    </citation>
    <scope>NUCLEOTIDE SEQUENCE [LARGE SCALE GENOMIC DNA]</scope>
    <source>
        <strain evidence="9 10">AG-77</strain>
    </source>
</reference>
<feature type="domain" description="HTH myb-type" evidence="8">
    <location>
        <begin position="282"/>
        <end position="312"/>
    </location>
</feature>
<protein>
    <recommendedName>
        <fullName evidence="11">Myb-like domain-containing protein</fullName>
    </recommendedName>
</protein>
<dbReference type="STRING" id="1314771.A0A197KAB3"/>
<evidence type="ECO:0000256" key="3">
    <source>
        <dbReference type="ARBA" id="ARBA00023163"/>
    </source>
</evidence>
<dbReference type="GO" id="GO:0003677">
    <property type="term" value="F:DNA binding"/>
    <property type="evidence" value="ECO:0007669"/>
    <property type="project" value="UniProtKB-KW"/>
</dbReference>
<feature type="domain" description="SANT" evidence="7">
    <location>
        <begin position="311"/>
        <end position="362"/>
    </location>
</feature>
<feature type="domain" description="Myb-like" evidence="6">
    <location>
        <begin position="161"/>
        <end position="220"/>
    </location>
</feature>
<dbReference type="CDD" id="cd00167">
    <property type="entry name" value="SANT"/>
    <property type="match status" value="3"/>
</dbReference>
<evidence type="ECO:0000259" key="8">
    <source>
        <dbReference type="PROSITE" id="PS51294"/>
    </source>
</evidence>
<organism evidence="9 10">
    <name type="scientific">Linnemannia elongata AG-77</name>
    <dbReference type="NCBI Taxonomy" id="1314771"/>
    <lineage>
        <taxon>Eukaryota</taxon>
        <taxon>Fungi</taxon>
        <taxon>Fungi incertae sedis</taxon>
        <taxon>Mucoromycota</taxon>
        <taxon>Mortierellomycotina</taxon>
        <taxon>Mortierellomycetes</taxon>
        <taxon>Mortierellales</taxon>
        <taxon>Mortierellaceae</taxon>
        <taxon>Linnemannia</taxon>
    </lineage>
</organism>
<gene>
    <name evidence="9" type="ORF">K457DRAFT_133685</name>
</gene>
<evidence type="ECO:0000256" key="2">
    <source>
        <dbReference type="ARBA" id="ARBA00023125"/>
    </source>
</evidence>
<evidence type="ECO:0000256" key="4">
    <source>
        <dbReference type="ARBA" id="ARBA00023242"/>
    </source>
</evidence>
<proteinExistence type="predicted"/>
<dbReference type="SUPFAM" id="SSF46689">
    <property type="entry name" value="Homeodomain-like"/>
    <property type="match status" value="2"/>
</dbReference>
<evidence type="ECO:0000313" key="9">
    <source>
        <dbReference type="EMBL" id="OAQ34118.1"/>
    </source>
</evidence>
<keyword evidence="10" id="KW-1185">Reference proteome</keyword>
<evidence type="ECO:0000256" key="1">
    <source>
        <dbReference type="ARBA" id="ARBA00023015"/>
    </source>
</evidence>
<evidence type="ECO:0000256" key="5">
    <source>
        <dbReference type="SAM" id="MobiDB-lite"/>
    </source>
</evidence>
<evidence type="ECO:0000259" key="6">
    <source>
        <dbReference type="PROSITE" id="PS50090"/>
    </source>
</evidence>
<keyword evidence="4" id="KW-0539">Nucleus</keyword>
<dbReference type="PANTHER" id="PTHR12802">
    <property type="entry name" value="SWI/SNF COMPLEX-RELATED"/>
    <property type="match status" value="1"/>
</dbReference>
<evidence type="ECO:0000259" key="7">
    <source>
        <dbReference type="PROSITE" id="PS51293"/>
    </source>
</evidence>
<dbReference type="PROSITE" id="PS51293">
    <property type="entry name" value="SANT"/>
    <property type="match status" value="1"/>
</dbReference>
<name>A0A197KAB3_9FUNG</name>
<dbReference type="AlphaFoldDB" id="A0A197KAB3"/>
<feature type="domain" description="Myb-like" evidence="6">
    <location>
        <begin position="313"/>
        <end position="358"/>
    </location>
</feature>
<dbReference type="InterPro" id="IPR017930">
    <property type="entry name" value="Myb_dom"/>
</dbReference>
<feature type="domain" description="HTH myb-type" evidence="8">
    <location>
        <begin position="314"/>
        <end position="362"/>
    </location>
</feature>
<dbReference type="EMBL" id="KV442018">
    <property type="protein sequence ID" value="OAQ34118.1"/>
    <property type="molecule type" value="Genomic_DNA"/>
</dbReference>
<dbReference type="InterPro" id="IPR017884">
    <property type="entry name" value="SANT_dom"/>
</dbReference>
<keyword evidence="3" id="KW-0804">Transcription</keyword>
<dbReference type="Pfam" id="PF00249">
    <property type="entry name" value="Myb_DNA-binding"/>
    <property type="match status" value="1"/>
</dbReference>
<feature type="compositionally biased region" description="Low complexity" evidence="5">
    <location>
        <begin position="51"/>
        <end position="72"/>
    </location>
</feature>
<evidence type="ECO:0008006" key="11">
    <source>
        <dbReference type="Google" id="ProtNLM"/>
    </source>
</evidence>
<evidence type="ECO:0000313" key="10">
    <source>
        <dbReference type="Proteomes" id="UP000078512"/>
    </source>
</evidence>
<dbReference type="PROSITE" id="PS51294">
    <property type="entry name" value="HTH_MYB"/>
    <property type="match status" value="2"/>
</dbReference>
<dbReference type="Proteomes" id="UP000078512">
    <property type="component" value="Unassembled WGS sequence"/>
</dbReference>
<dbReference type="InterPro" id="IPR009057">
    <property type="entry name" value="Homeodomain-like_sf"/>
</dbReference>
<sequence length="372" mass="42939">MSFQRNQRLFQTLTNSLSHERTHISTLFSTSALRNLLSIGNVTRRFHAPSLTTSQLQHTSTSDSSNSNASHTQNESASLQDIEKRSRRSRPFRKQYHLLSLKRPRWTDEEKDMLLKFVRQGYSSYDVHTHFPFRSICSLDSRIARIRTEEQRKGTIAKKPRLSIQKMAWGVKEDEWLVKRLQEYGFKDRKEEDVSWPEIANGTVNGKTLGRTATSCKRRWAIINPSSERLHGLWSKEELDRLEKAVRSQLPDPASVAAETNVDSTLALNKLGLPLYGDHMATVDWDEISKAVATRSGVQCRSHAYKTFASGTEGRWNEFETERLVRGVDNYGHDWHKVAEAVGSRSAFQVRQKYFLMIAKNKQKQQEQQQEQ</sequence>
<keyword evidence="1" id="KW-0805">Transcription regulation</keyword>
<dbReference type="Gene3D" id="1.10.10.60">
    <property type="entry name" value="Homeodomain-like"/>
    <property type="match status" value="3"/>
</dbReference>
<dbReference type="OrthoDB" id="2143914at2759"/>
<dbReference type="PROSITE" id="PS50090">
    <property type="entry name" value="MYB_LIKE"/>
    <property type="match status" value="2"/>
</dbReference>
<feature type="region of interest" description="Disordered" evidence="5">
    <location>
        <begin position="51"/>
        <end position="88"/>
    </location>
</feature>